<dbReference type="RefSeq" id="WP_111746238.1">
    <property type="nucleotide sequence ID" value="NZ_JBHSQY010000005.1"/>
</dbReference>
<feature type="domain" description="GmrSD restriction endonucleases C-terminal" evidence="2">
    <location>
        <begin position="485"/>
        <end position="613"/>
    </location>
</feature>
<evidence type="ECO:0000259" key="2">
    <source>
        <dbReference type="Pfam" id="PF07510"/>
    </source>
</evidence>
<reference evidence="3 4" key="1">
    <citation type="journal article" date="2018" name="Front. Microbiol.">
        <title>Description and Comparative Genomics of Macrococcus caseolyticus subsp. hominis subsp. nov., Macrococcus goetzii sp. nov., Macrococcus epidermidis sp. nov., and Macrococcus bohemicus sp. nov., Novel Macrococci From Human Clinical Material With Virulence Potential and Suspected Uptake of Foreign DNA by Natural Transformation.</title>
        <authorList>
            <person name="Maslanova I."/>
            <person name="Wertheimer Z."/>
            <person name="Sedlacek I."/>
            <person name="Svec P."/>
            <person name="Indrakova A."/>
            <person name="Kovarovic V."/>
            <person name="Schumann P."/>
            <person name="Sproer C."/>
            <person name="Kralova S."/>
            <person name="Sedo O."/>
            <person name="Kristofova L."/>
            <person name="Vrbovska V."/>
            <person name="Fuzik T."/>
            <person name="Petras P."/>
            <person name="Zdrahal Z."/>
            <person name="Ruzickova V."/>
            <person name="Doskar J."/>
            <person name="Pantucek R."/>
        </authorList>
    </citation>
    <scope>NUCLEOTIDE SEQUENCE [LARGE SCALE GENOMIC DNA]</scope>
    <source>
        <strain evidence="3 4">03/115</strain>
    </source>
</reference>
<evidence type="ECO:0000313" key="3">
    <source>
        <dbReference type="EMBL" id="RAK48793.1"/>
    </source>
</evidence>
<evidence type="ECO:0000313" key="4">
    <source>
        <dbReference type="Proteomes" id="UP000249579"/>
    </source>
</evidence>
<accession>A0A328A2L9</accession>
<sequence>MTNNKQSISGYTNKNVFTKSASEIFKNMRFLIPIYQRNYAWGETQIVQLIEDIDSAVTLDTDTGEYFLGNLILNKRDTLSDEDYLYTNEVIDGQQRLTTLYLLCIYLGIDFDKEALRFEARVQSNQTLDLINEANVNNYGSILSDEILKGYEIIKNYFLVHKIVKEDFKTKLTKVKLVVIYVPQDIDLNHYFEIMNTRGEQLELHEIAKARILEQMTSSNDQTLAATIWDACSNMNRYVQMNFSSDFRGEIFNDNWDNLKENLKCFDDLSTNNNSGNHNEQMTLIDRIKGKGDTKGDTSNTVFENDGERFDSIISFPNFLLQVNAALSKEDNETPGLDDKQLLQSLAWVWQKNDDESDEDRGKQSKDFLFQLLKTRIIFDRIIIKREYKGKALNEGRWSLQKMKRYVERENYTADYVDTLKGSENKQLKVLQSALRVTYTSPKAMRWITLVLKSILNENKEESDVIQILEDYCRESVRKSDYKNKRGFQIEHIVFNYLDYLLYRDGYENEQKQVITKLSNWEFQFRNSIEHFYPQHPLNGDIWDEHDELNSFGNLALISVSGNSMFSNRIPEEKAKVEHIINQSLKLEIMAHITKKSGWSKEKVKCHCDEMITIIDNDIRKADS</sequence>
<dbReference type="InterPro" id="IPR011089">
    <property type="entry name" value="GmrSD_C"/>
</dbReference>
<dbReference type="EMBL" id="PZJG01000006">
    <property type="protein sequence ID" value="RAK48793.1"/>
    <property type="molecule type" value="Genomic_DNA"/>
</dbReference>
<dbReference type="PANTHER" id="PTHR35149:SF1">
    <property type="entry name" value="DUF5655 DOMAIN-CONTAINING PROTEIN"/>
    <property type="match status" value="1"/>
</dbReference>
<dbReference type="OrthoDB" id="9798761at2"/>
<organism evidence="3 4">
    <name type="scientific">Macrococcoides bohemicum</name>
    <dbReference type="NCBI Taxonomy" id="1903056"/>
    <lineage>
        <taxon>Bacteria</taxon>
        <taxon>Bacillati</taxon>
        <taxon>Bacillota</taxon>
        <taxon>Bacilli</taxon>
        <taxon>Bacillales</taxon>
        <taxon>Staphylococcaceae</taxon>
        <taxon>Macrococcoides</taxon>
    </lineage>
</organism>
<name>A0A328A2L9_9STAP</name>
<dbReference type="Pfam" id="PF03235">
    <property type="entry name" value="GmrSD_N"/>
    <property type="match status" value="1"/>
</dbReference>
<evidence type="ECO:0000259" key="1">
    <source>
        <dbReference type="Pfam" id="PF03235"/>
    </source>
</evidence>
<dbReference type="Proteomes" id="UP000249579">
    <property type="component" value="Unassembled WGS sequence"/>
</dbReference>
<dbReference type="InterPro" id="IPR004919">
    <property type="entry name" value="GmrSD_N"/>
</dbReference>
<dbReference type="Pfam" id="PF07510">
    <property type="entry name" value="GmrSD_C"/>
    <property type="match status" value="1"/>
</dbReference>
<protein>
    <submittedName>
        <fullName evidence="3">DUF262 domain-containing protein</fullName>
    </submittedName>
</protein>
<comment type="caution">
    <text evidence="3">The sequence shown here is derived from an EMBL/GenBank/DDBJ whole genome shotgun (WGS) entry which is preliminary data.</text>
</comment>
<feature type="domain" description="GmrSD restriction endonucleases N-terminal" evidence="1">
    <location>
        <begin position="22"/>
        <end position="212"/>
    </location>
</feature>
<dbReference type="AlphaFoldDB" id="A0A328A2L9"/>
<gene>
    <name evidence="3" type="ORF">BHX94_09080</name>
</gene>
<dbReference type="PANTHER" id="PTHR35149">
    <property type="entry name" value="SLL5132 PROTEIN"/>
    <property type="match status" value="1"/>
</dbReference>
<proteinExistence type="predicted"/>